<dbReference type="Pfam" id="PF19305">
    <property type="entry name" value="MmgE_PrpD_C"/>
    <property type="match status" value="1"/>
</dbReference>
<evidence type="ECO:0000259" key="2">
    <source>
        <dbReference type="Pfam" id="PF03972"/>
    </source>
</evidence>
<reference evidence="4" key="1">
    <citation type="submission" date="2021-11" db="EMBL/GenBank/DDBJ databases">
        <title>A Novel Adlercreutzia Species, isolated from a Allomyrina dichotoma larva feces.</title>
        <authorList>
            <person name="Suh M.K."/>
        </authorList>
    </citation>
    <scope>NUCLEOTIDE SEQUENCE</scope>
    <source>
        <strain evidence="4">JBNU-10</strain>
    </source>
</reference>
<gene>
    <name evidence="4" type="ORF">LPT13_09650</name>
</gene>
<dbReference type="InterPro" id="IPR042188">
    <property type="entry name" value="MmgE/PrpD_sf_2"/>
</dbReference>
<evidence type="ECO:0000259" key="3">
    <source>
        <dbReference type="Pfam" id="PF19305"/>
    </source>
</evidence>
<organism evidence="4 5">
    <name type="scientific">Adlercreutzia faecimuris</name>
    <dbReference type="NCBI Taxonomy" id="2897341"/>
    <lineage>
        <taxon>Bacteria</taxon>
        <taxon>Bacillati</taxon>
        <taxon>Actinomycetota</taxon>
        <taxon>Coriobacteriia</taxon>
        <taxon>Eggerthellales</taxon>
        <taxon>Eggerthellaceae</taxon>
        <taxon>Adlercreutzia</taxon>
    </lineage>
</organism>
<dbReference type="Proteomes" id="UP001430755">
    <property type="component" value="Unassembled WGS sequence"/>
</dbReference>
<proteinExistence type="inferred from homology"/>
<dbReference type="PANTHER" id="PTHR16943">
    <property type="entry name" value="2-METHYLCITRATE DEHYDRATASE-RELATED"/>
    <property type="match status" value="1"/>
</dbReference>
<dbReference type="SUPFAM" id="SSF103378">
    <property type="entry name" value="2-methylcitrate dehydratase PrpD"/>
    <property type="match status" value="1"/>
</dbReference>
<dbReference type="InterPro" id="IPR036148">
    <property type="entry name" value="MmgE/PrpD_sf"/>
</dbReference>
<accession>A0ABS9WIB2</accession>
<dbReference type="EMBL" id="JAJMLW010000003">
    <property type="protein sequence ID" value="MCI2242614.1"/>
    <property type="molecule type" value="Genomic_DNA"/>
</dbReference>
<comment type="caution">
    <text evidence="4">The sequence shown here is derived from an EMBL/GenBank/DDBJ whole genome shotgun (WGS) entry which is preliminary data.</text>
</comment>
<comment type="similarity">
    <text evidence="1">Belongs to the PrpD family.</text>
</comment>
<dbReference type="InterPro" id="IPR005656">
    <property type="entry name" value="MmgE_PrpD"/>
</dbReference>
<dbReference type="InterPro" id="IPR042183">
    <property type="entry name" value="MmgE/PrpD_sf_1"/>
</dbReference>
<name>A0ABS9WIB2_9ACTN</name>
<evidence type="ECO:0000313" key="5">
    <source>
        <dbReference type="Proteomes" id="UP001430755"/>
    </source>
</evidence>
<keyword evidence="5" id="KW-1185">Reference proteome</keyword>
<dbReference type="RefSeq" id="WP_242166048.1">
    <property type="nucleotide sequence ID" value="NZ_JAJMLW010000003.1"/>
</dbReference>
<dbReference type="Gene3D" id="3.30.1330.120">
    <property type="entry name" value="2-methylcitrate dehydratase PrpD"/>
    <property type="match status" value="1"/>
</dbReference>
<protein>
    <submittedName>
        <fullName evidence="4">MmgE/PrpD family protein</fullName>
    </submittedName>
</protein>
<sequence>MNETTILAEQAARLTYDDLPPEVVRKAKLLLLDQLGCQLAFATLPWGKAALSYTTAKRGAGRSTIAYYGTRTNAEDAAFCNGVFGHGFEMDDVEMQTTSHPAVCVVPAMLAVGDEQASTGREVLAAMVSGYETFLRFAHAADAMRHRFFHCTAVAGAFGAAAAAGQLLGFDELTMRDALAIATTQASGNTEYSCSGGTVKRTLGALGAYAGVRSALLAQAGITGSSQALEGRKSFVKGICEGEPDWEWLTLPFAERFLTLDVGVKPYCCCAAQHTVIDAAELIRARGIDPAAIESVTILQLPREVGNVGQIVHPEDVIQAQFCGRFACAMRLVKGGNGYYDYTMDNIADPAITALIDKIGYAADDGRAVLDDGDGPARVTVRMADGATYEETVAFAKGTKQNPLTEDELVAKFRDLTSRALTPERADRVIEMVMNLEAEESITRLTSLLTA</sequence>
<feature type="domain" description="MmgE/PrpD C-terminal" evidence="3">
    <location>
        <begin position="267"/>
        <end position="437"/>
    </location>
</feature>
<dbReference type="InterPro" id="IPR045337">
    <property type="entry name" value="MmgE_PrpD_C"/>
</dbReference>
<feature type="domain" description="MmgE/PrpD N-terminal" evidence="2">
    <location>
        <begin position="7"/>
        <end position="243"/>
    </location>
</feature>
<dbReference type="Pfam" id="PF03972">
    <property type="entry name" value="MmgE_PrpD_N"/>
    <property type="match status" value="1"/>
</dbReference>
<dbReference type="PANTHER" id="PTHR16943:SF8">
    <property type="entry name" value="2-METHYLCITRATE DEHYDRATASE"/>
    <property type="match status" value="1"/>
</dbReference>
<evidence type="ECO:0000256" key="1">
    <source>
        <dbReference type="ARBA" id="ARBA00006174"/>
    </source>
</evidence>
<dbReference type="Gene3D" id="1.10.4100.10">
    <property type="entry name" value="2-methylcitrate dehydratase PrpD"/>
    <property type="match status" value="1"/>
</dbReference>
<evidence type="ECO:0000313" key="4">
    <source>
        <dbReference type="EMBL" id="MCI2242614.1"/>
    </source>
</evidence>
<dbReference type="InterPro" id="IPR045336">
    <property type="entry name" value="MmgE_PrpD_N"/>
</dbReference>